<dbReference type="Proteomes" id="UP000716322">
    <property type="component" value="Unassembled WGS sequence"/>
</dbReference>
<accession>A0ABX0P5A7</accession>
<evidence type="ECO:0000313" key="3">
    <source>
        <dbReference type="Proteomes" id="UP000716322"/>
    </source>
</evidence>
<comment type="caution">
    <text evidence="2">The sequence shown here is derived from an EMBL/GenBank/DDBJ whole genome shotgun (WGS) entry which is preliminary data.</text>
</comment>
<evidence type="ECO:0000313" key="2">
    <source>
        <dbReference type="EMBL" id="NIA52417.1"/>
    </source>
</evidence>
<sequence length="241" mass="26798">MRTILAITSAVLILMQHGAMSAEHGGHWAVQSSAIPDDPICANLRKEIQTYFRRYPAMPEACVAAALSGAFEMPPLQPVSNPSLDFVAHIEKYLQVGASAYFADLDRGVAPEDMYEYRASIFKKNNEQMFIWRGPMADQFSPYGTVPGKTKTILQLRRMKSSGGCDGKPDQRYVEENVLMADDMSGPLRLDASVIDNLLANARLRVYRGAPVFIVGPKVFRQTQYGLAPMCSFKTIKVRSR</sequence>
<feature type="signal peptide" evidence="1">
    <location>
        <begin position="1"/>
        <end position="21"/>
    </location>
</feature>
<proteinExistence type="predicted"/>
<feature type="chain" id="PRO_5046284885" description="Secreted protein" evidence="1">
    <location>
        <begin position="22"/>
        <end position="241"/>
    </location>
</feature>
<evidence type="ECO:0008006" key="4">
    <source>
        <dbReference type="Google" id="ProtNLM"/>
    </source>
</evidence>
<evidence type="ECO:0000256" key="1">
    <source>
        <dbReference type="SAM" id="SignalP"/>
    </source>
</evidence>
<gene>
    <name evidence="2" type="ORF">HAV22_01950</name>
</gene>
<dbReference type="EMBL" id="JAAQOM010000001">
    <property type="protein sequence ID" value="NIA52417.1"/>
    <property type="molecule type" value="Genomic_DNA"/>
</dbReference>
<keyword evidence="1" id="KW-0732">Signal</keyword>
<organism evidence="2 3">
    <name type="scientific">Telluria antibiotica</name>
    <dbReference type="NCBI Taxonomy" id="2717319"/>
    <lineage>
        <taxon>Bacteria</taxon>
        <taxon>Pseudomonadati</taxon>
        <taxon>Pseudomonadota</taxon>
        <taxon>Betaproteobacteria</taxon>
        <taxon>Burkholderiales</taxon>
        <taxon>Oxalobacteraceae</taxon>
        <taxon>Telluria group</taxon>
        <taxon>Telluria</taxon>
    </lineage>
</organism>
<dbReference type="RefSeq" id="WP_166855934.1">
    <property type="nucleotide sequence ID" value="NZ_JAAQOM010000001.1"/>
</dbReference>
<protein>
    <recommendedName>
        <fullName evidence="4">Secreted protein</fullName>
    </recommendedName>
</protein>
<name>A0ABX0P5A7_9BURK</name>
<keyword evidence="3" id="KW-1185">Reference proteome</keyword>
<reference evidence="2 3" key="1">
    <citation type="submission" date="2020-03" db="EMBL/GenBank/DDBJ databases">
        <title>Genome sequence of strain Massilia sp. TW-1.</title>
        <authorList>
            <person name="Chaudhary D.K."/>
        </authorList>
    </citation>
    <scope>NUCLEOTIDE SEQUENCE [LARGE SCALE GENOMIC DNA]</scope>
    <source>
        <strain evidence="2 3">TW-1</strain>
    </source>
</reference>